<evidence type="ECO:0000256" key="3">
    <source>
        <dbReference type="ARBA" id="ARBA00022833"/>
    </source>
</evidence>
<keyword evidence="1" id="KW-0479">Metal-binding</keyword>
<proteinExistence type="predicted"/>
<dbReference type="SMART" id="SM00717">
    <property type="entry name" value="SANT"/>
    <property type="match status" value="1"/>
</dbReference>
<dbReference type="EMBL" id="OZ034813">
    <property type="protein sequence ID" value="CAL1353322.1"/>
    <property type="molecule type" value="Genomic_DNA"/>
</dbReference>
<dbReference type="PROSITE" id="PS50016">
    <property type="entry name" value="ZF_PHD_2"/>
    <property type="match status" value="1"/>
</dbReference>
<dbReference type="InterPro" id="IPR001005">
    <property type="entry name" value="SANT/Myb"/>
</dbReference>
<keyword evidence="9" id="KW-1185">Reference proteome</keyword>
<evidence type="ECO:0000313" key="9">
    <source>
        <dbReference type="Proteomes" id="UP001497516"/>
    </source>
</evidence>
<evidence type="ECO:0008006" key="10">
    <source>
        <dbReference type="Google" id="ProtNLM"/>
    </source>
</evidence>
<feature type="compositionally biased region" description="Basic and acidic residues" evidence="5">
    <location>
        <begin position="284"/>
        <end position="293"/>
    </location>
</feature>
<dbReference type="PROSITE" id="PS50090">
    <property type="entry name" value="MYB_LIKE"/>
    <property type="match status" value="1"/>
</dbReference>
<dbReference type="InterPro" id="IPR011011">
    <property type="entry name" value="Znf_FYVE_PHD"/>
</dbReference>
<feature type="compositionally biased region" description="Polar residues" evidence="5">
    <location>
        <begin position="294"/>
        <end position="311"/>
    </location>
</feature>
<dbReference type="SUPFAM" id="SSF57903">
    <property type="entry name" value="FYVE/PHD zinc finger"/>
    <property type="match status" value="1"/>
</dbReference>
<feature type="region of interest" description="Disordered" evidence="5">
    <location>
        <begin position="349"/>
        <end position="387"/>
    </location>
</feature>
<dbReference type="InterPro" id="IPR001965">
    <property type="entry name" value="Znf_PHD"/>
</dbReference>
<dbReference type="PANTHER" id="PTHR47863:SF4">
    <property type="entry name" value="RING_FYVE_PHD ZINC FINGER SUPERFAMILY PROTEIN"/>
    <property type="match status" value="1"/>
</dbReference>
<feature type="compositionally biased region" description="Basic and acidic residues" evidence="5">
    <location>
        <begin position="404"/>
        <end position="430"/>
    </location>
</feature>
<reference evidence="8 9" key="1">
    <citation type="submission" date="2024-04" db="EMBL/GenBank/DDBJ databases">
        <authorList>
            <person name="Fracassetti M."/>
        </authorList>
    </citation>
    <scope>NUCLEOTIDE SEQUENCE [LARGE SCALE GENOMIC DNA]</scope>
</reference>
<keyword evidence="2 4" id="KW-0863">Zinc-finger</keyword>
<feature type="domain" description="PHD-type" evidence="6">
    <location>
        <begin position="454"/>
        <end position="503"/>
    </location>
</feature>
<feature type="compositionally biased region" description="Basic and acidic residues" evidence="5">
    <location>
        <begin position="530"/>
        <end position="555"/>
    </location>
</feature>
<dbReference type="InterPro" id="IPR013083">
    <property type="entry name" value="Znf_RING/FYVE/PHD"/>
</dbReference>
<dbReference type="CDD" id="cd11660">
    <property type="entry name" value="SANT_TRF"/>
    <property type="match status" value="1"/>
</dbReference>
<feature type="region of interest" description="Disordered" evidence="5">
    <location>
        <begin position="402"/>
        <end position="435"/>
    </location>
</feature>
<gene>
    <name evidence="8" type="ORF">LTRI10_LOCUS1228</name>
</gene>
<organism evidence="8 9">
    <name type="scientific">Linum trigynum</name>
    <dbReference type="NCBI Taxonomy" id="586398"/>
    <lineage>
        <taxon>Eukaryota</taxon>
        <taxon>Viridiplantae</taxon>
        <taxon>Streptophyta</taxon>
        <taxon>Embryophyta</taxon>
        <taxon>Tracheophyta</taxon>
        <taxon>Spermatophyta</taxon>
        <taxon>Magnoliopsida</taxon>
        <taxon>eudicotyledons</taxon>
        <taxon>Gunneridae</taxon>
        <taxon>Pentapetalae</taxon>
        <taxon>rosids</taxon>
        <taxon>fabids</taxon>
        <taxon>Malpighiales</taxon>
        <taxon>Linaceae</taxon>
        <taxon>Linum</taxon>
    </lineage>
</organism>
<evidence type="ECO:0000256" key="4">
    <source>
        <dbReference type="PROSITE-ProRule" id="PRU00146"/>
    </source>
</evidence>
<dbReference type="SUPFAM" id="SSF46689">
    <property type="entry name" value="Homeodomain-like"/>
    <property type="match status" value="1"/>
</dbReference>
<feature type="region of interest" description="Disordered" evidence="5">
    <location>
        <begin position="214"/>
        <end position="238"/>
    </location>
</feature>
<feature type="region of interest" description="Disordered" evidence="5">
    <location>
        <begin position="530"/>
        <end position="570"/>
    </location>
</feature>
<evidence type="ECO:0000313" key="8">
    <source>
        <dbReference type="EMBL" id="CAL1353322.1"/>
    </source>
</evidence>
<dbReference type="SMART" id="SM00249">
    <property type="entry name" value="PHD"/>
    <property type="match status" value="1"/>
</dbReference>
<dbReference type="Pfam" id="PF00249">
    <property type="entry name" value="Myb_DNA-binding"/>
    <property type="match status" value="1"/>
</dbReference>
<dbReference type="Proteomes" id="UP001497516">
    <property type="component" value="Chromosome 1"/>
</dbReference>
<dbReference type="GO" id="GO:0008270">
    <property type="term" value="F:zinc ion binding"/>
    <property type="evidence" value="ECO:0007669"/>
    <property type="project" value="UniProtKB-KW"/>
</dbReference>
<dbReference type="InterPro" id="IPR019787">
    <property type="entry name" value="Znf_PHD-finger"/>
</dbReference>
<accession>A0AAV2C9X7</accession>
<protein>
    <recommendedName>
        <fullName evidence="10">Myb-like domain-containing protein</fullName>
    </recommendedName>
</protein>
<feature type="region of interest" description="Disordered" evidence="5">
    <location>
        <begin position="688"/>
        <end position="726"/>
    </location>
</feature>
<feature type="compositionally biased region" description="Basic and acidic residues" evidence="5">
    <location>
        <begin position="352"/>
        <end position="386"/>
    </location>
</feature>
<feature type="domain" description="Myb-like" evidence="7">
    <location>
        <begin position="718"/>
        <end position="777"/>
    </location>
</feature>
<evidence type="ECO:0000256" key="5">
    <source>
        <dbReference type="SAM" id="MobiDB-lite"/>
    </source>
</evidence>
<feature type="region of interest" description="Disordered" evidence="5">
    <location>
        <begin position="284"/>
        <end position="317"/>
    </location>
</feature>
<dbReference type="InterPro" id="IPR009057">
    <property type="entry name" value="Homeodomain-like_sf"/>
</dbReference>
<evidence type="ECO:0000259" key="7">
    <source>
        <dbReference type="PROSITE" id="PS50090"/>
    </source>
</evidence>
<keyword evidence="3" id="KW-0862">Zinc</keyword>
<evidence type="ECO:0000256" key="1">
    <source>
        <dbReference type="ARBA" id="ARBA00022723"/>
    </source>
</evidence>
<feature type="region of interest" description="Disordered" evidence="5">
    <location>
        <begin position="638"/>
        <end position="666"/>
    </location>
</feature>
<evidence type="ECO:0000256" key="2">
    <source>
        <dbReference type="ARBA" id="ARBA00022771"/>
    </source>
</evidence>
<evidence type="ECO:0000259" key="6">
    <source>
        <dbReference type="PROSITE" id="PS50016"/>
    </source>
</evidence>
<sequence>MSDPPNDGDSFIWLWLMEYLASFPETDASLLHQLIEQAPASSTDFRSARERVALRCLEDLYASTNAVANGAPSASEPKVVIDLSNSCEDVIQTILQEMSISDLEKGGPELLKWDIQPFIMHKKASMPKCALEQIKETIVKGSYASATLLAKFSGLLRENEDGNKTSMDGHQFEGHRRIDNQYGMSIGKSISQSRGNEQGALSEDLHDCNMLLSSRGDEVDNNHGAASLGEQGRSYNGDDRLVDTERFQQDTLHSNMDCDNNLVKDSCRGKVQITEKENCHSEMESLRGVKGRENSSNAGNISGETSGQCIQAPSDDRQEDNRCEADCYINKMSQGKSDMLQEMIVNDEANESEPRIPSDTALKESHQDVSRDDHNGGTSRDEEPKIGDGLIVSGLTRSCNVEEENGHLSEEAPQRDTGKCAHKRVNDDTMKSNPLNSQGLLSKEFMAAADFSGLNLCLKCSKNGQLLCCGTDGCPLAIHESCLGFTPSSDNEGQFCCPFCAYSLAISDYKKAKERASVMLKQLSAFLHEGPENPSIEHSKSSSEDGIRNPGKREGNQANNGEDVDQGNDYQFQNRTDSVQLEAVPAHCVSNHPTSEQDPVDSLCVSRGISESEIKGTTQACPSVKVPERKQDLDLPELSCRGNNISHEKKDVNSEESGQVKGPTEKEVPEKILEHKLVMPIRAVPMGRRASKNENDKAMSPNQSLILRKRKRKDAVSSPRRQAVKWTAQEEKKLKEGVEKFSNKGNIPWKSILEYGKSIFGDIRNPEDLRSKWKKMCKGQ</sequence>
<dbReference type="Gene3D" id="3.30.40.10">
    <property type="entry name" value="Zinc/RING finger domain, C3HC4 (zinc finger)"/>
    <property type="match status" value="1"/>
</dbReference>
<name>A0AAV2C9X7_9ROSI</name>
<dbReference type="Gene3D" id="1.10.10.60">
    <property type="entry name" value="Homeodomain-like"/>
    <property type="match status" value="1"/>
</dbReference>
<dbReference type="PANTHER" id="PTHR47863">
    <property type="entry name" value="RING/FYVE/PHD ZINC FINGER SUPERFAMILY PROTEIN"/>
    <property type="match status" value="1"/>
</dbReference>
<dbReference type="AlphaFoldDB" id="A0AAV2C9X7"/>